<accession>A0A8S3XRQ3</accession>
<sequence length="149" mass="17441">MIWGVISAKGRLYIVENTIRQDQYIKVLSEKLIQQTSEWFPNRDFLFMHDSAPCHKAKKVTKFLNDHQIKVLEWPGNSPDLNPIENVWTALKKEIAKEKVITNKQELIEKIIKAWFNTPELKTISKNCIDSMPRRLQEVIAQKGGFTKY</sequence>
<organism evidence="2 3">
    <name type="scientific">Parnassius apollo</name>
    <name type="common">Apollo butterfly</name>
    <name type="synonym">Papilio apollo</name>
    <dbReference type="NCBI Taxonomy" id="110799"/>
    <lineage>
        <taxon>Eukaryota</taxon>
        <taxon>Metazoa</taxon>
        <taxon>Ecdysozoa</taxon>
        <taxon>Arthropoda</taxon>
        <taxon>Hexapoda</taxon>
        <taxon>Insecta</taxon>
        <taxon>Pterygota</taxon>
        <taxon>Neoptera</taxon>
        <taxon>Endopterygota</taxon>
        <taxon>Lepidoptera</taxon>
        <taxon>Glossata</taxon>
        <taxon>Ditrysia</taxon>
        <taxon>Papilionoidea</taxon>
        <taxon>Papilionidae</taxon>
        <taxon>Parnassiinae</taxon>
        <taxon>Parnassini</taxon>
        <taxon>Parnassius</taxon>
        <taxon>Parnassius</taxon>
    </lineage>
</organism>
<protein>
    <submittedName>
        <fullName evidence="2">(apollo) hypothetical protein</fullName>
    </submittedName>
</protein>
<evidence type="ECO:0000313" key="3">
    <source>
        <dbReference type="Proteomes" id="UP000691718"/>
    </source>
</evidence>
<dbReference type="AlphaFoldDB" id="A0A8S3XRQ3"/>
<gene>
    <name evidence="2" type="ORF">PAPOLLO_LOCUS20567</name>
</gene>
<proteinExistence type="predicted"/>
<reference evidence="2" key="1">
    <citation type="submission" date="2021-04" db="EMBL/GenBank/DDBJ databases">
        <authorList>
            <person name="Tunstrom K."/>
        </authorList>
    </citation>
    <scope>NUCLEOTIDE SEQUENCE</scope>
</reference>
<feature type="domain" description="Tc1-like transposase DDE" evidence="1">
    <location>
        <begin position="7"/>
        <end position="107"/>
    </location>
</feature>
<comment type="caution">
    <text evidence="2">The sequence shown here is derived from an EMBL/GenBank/DDBJ whole genome shotgun (WGS) entry which is preliminary data.</text>
</comment>
<keyword evidence="3" id="KW-1185">Reference proteome</keyword>
<dbReference type="OrthoDB" id="4843387at2759"/>
<dbReference type="InterPro" id="IPR038717">
    <property type="entry name" value="Tc1-like_DDE_dom"/>
</dbReference>
<evidence type="ECO:0000259" key="1">
    <source>
        <dbReference type="Pfam" id="PF13358"/>
    </source>
</evidence>
<dbReference type="EMBL" id="CAJQZP010001271">
    <property type="protein sequence ID" value="CAG5035473.1"/>
    <property type="molecule type" value="Genomic_DNA"/>
</dbReference>
<evidence type="ECO:0000313" key="2">
    <source>
        <dbReference type="EMBL" id="CAG5035473.1"/>
    </source>
</evidence>
<dbReference type="Proteomes" id="UP000691718">
    <property type="component" value="Unassembled WGS sequence"/>
</dbReference>
<name>A0A8S3XRQ3_PARAO</name>
<dbReference type="Pfam" id="PF13358">
    <property type="entry name" value="DDE_3"/>
    <property type="match status" value="1"/>
</dbReference>